<gene>
    <name evidence="3" type="ORF">MAM1_0297c09380</name>
</gene>
<feature type="domain" description="J" evidence="2">
    <location>
        <begin position="4"/>
        <end position="76"/>
    </location>
</feature>
<dbReference type="PRINTS" id="PR00625">
    <property type="entry name" value="JDOMAIN"/>
</dbReference>
<dbReference type="SMART" id="SM00271">
    <property type="entry name" value="DnaJ"/>
    <property type="match status" value="1"/>
</dbReference>
<dbReference type="CDD" id="cd06257">
    <property type="entry name" value="DnaJ"/>
    <property type="match status" value="1"/>
</dbReference>
<dbReference type="InterPro" id="IPR036869">
    <property type="entry name" value="J_dom_sf"/>
</dbReference>
<dbReference type="PANTHER" id="PTHR44144:SF1">
    <property type="entry name" value="DNAJ HOMOLOG SUBFAMILY C MEMBER 9"/>
    <property type="match status" value="1"/>
</dbReference>
<reference evidence="3" key="1">
    <citation type="submission" date="2014-09" db="EMBL/GenBank/DDBJ databases">
        <title>Draft genome sequence of an oleaginous Mucoromycotina fungus Mucor ambiguus NBRC6742.</title>
        <authorList>
            <person name="Takeda I."/>
            <person name="Yamane N."/>
            <person name="Morita T."/>
            <person name="Tamano K."/>
            <person name="Machida M."/>
            <person name="Baker S."/>
            <person name="Koike H."/>
        </authorList>
    </citation>
    <scope>NUCLEOTIDE SEQUENCE</scope>
    <source>
        <strain evidence="3">NBRC 6742</strain>
    </source>
</reference>
<organism evidence="3">
    <name type="scientific">Mucor ambiguus</name>
    <dbReference type="NCBI Taxonomy" id="91626"/>
    <lineage>
        <taxon>Eukaryota</taxon>
        <taxon>Fungi</taxon>
        <taxon>Fungi incertae sedis</taxon>
        <taxon>Mucoromycota</taxon>
        <taxon>Mucoromycotina</taxon>
        <taxon>Mucoromycetes</taxon>
        <taxon>Mucorales</taxon>
        <taxon>Mucorineae</taxon>
        <taxon>Mucoraceae</taxon>
        <taxon>Mucor</taxon>
    </lineage>
</organism>
<dbReference type="InterPro" id="IPR056453">
    <property type="entry name" value="HTH_DNAJC9"/>
</dbReference>
<name>A0A0C9N1J8_9FUNG</name>
<dbReference type="OrthoDB" id="110024at2759"/>
<feature type="compositionally biased region" description="Basic and acidic residues" evidence="1">
    <location>
        <begin position="203"/>
        <end position="232"/>
    </location>
</feature>
<evidence type="ECO:0000313" key="3">
    <source>
        <dbReference type="EMBL" id="GAN09847.1"/>
    </source>
</evidence>
<keyword evidence="4" id="KW-1185">Reference proteome</keyword>
<dbReference type="EMBL" id="DF836586">
    <property type="protein sequence ID" value="GAN09847.1"/>
    <property type="molecule type" value="Genomic_DNA"/>
</dbReference>
<dbReference type="PROSITE" id="PS00636">
    <property type="entry name" value="DNAJ_1"/>
    <property type="match status" value="1"/>
</dbReference>
<dbReference type="InterPro" id="IPR052594">
    <property type="entry name" value="J_domain-containing_protein"/>
</dbReference>
<dbReference type="InterPro" id="IPR001623">
    <property type="entry name" value="DnaJ_domain"/>
</dbReference>
<dbReference type="GO" id="GO:0005737">
    <property type="term" value="C:cytoplasm"/>
    <property type="evidence" value="ECO:0007669"/>
    <property type="project" value="TreeGrafter"/>
</dbReference>
<dbReference type="Gene3D" id="1.10.287.110">
    <property type="entry name" value="DnaJ domain"/>
    <property type="match status" value="1"/>
</dbReference>
<dbReference type="GO" id="GO:0031072">
    <property type="term" value="F:heat shock protein binding"/>
    <property type="evidence" value="ECO:0007669"/>
    <property type="project" value="TreeGrafter"/>
</dbReference>
<dbReference type="STRING" id="91626.A0A0C9N1J8"/>
<dbReference type="PROSITE" id="PS50076">
    <property type="entry name" value="DNAJ_2"/>
    <property type="match status" value="1"/>
</dbReference>
<dbReference type="AlphaFoldDB" id="A0A0C9N1J8"/>
<evidence type="ECO:0000313" key="4">
    <source>
        <dbReference type="Proteomes" id="UP000053815"/>
    </source>
</evidence>
<dbReference type="Pfam" id="PF00226">
    <property type="entry name" value="DnaJ"/>
    <property type="match status" value="1"/>
</dbReference>
<feature type="region of interest" description="Disordered" evidence="1">
    <location>
        <begin position="193"/>
        <end position="239"/>
    </location>
</feature>
<sequence length="291" mass="33704">MTIDCYKLLELDKVDATISAIKKAYRKLALKYHPDKQPANATEEQKEQANTSFQQLGMAYAVLSDPKRKERYDRTGSMDESEFEGEKDWNAYFKELWTGVVTSETIEAQKAKYQGTCWRVIAYSLDIDRMLSQGSEEEKKDVLAAYETYKGNMGSILDTIECSTAADGERFKKMILSAINDKNLPHYELFDKTTTPKAHKKRLDTEKKEEAKFLKRQENDKKEKKPEKKSNDEDTSLLALIQSRAKERIAKMDSIIDSIEQKQKHGKKRKQPDMPSEEEFLKLQSKLFKKN</sequence>
<feature type="region of interest" description="Disordered" evidence="1">
    <location>
        <begin position="252"/>
        <end position="291"/>
    </location>
</feature>
<proteinExistence type="predicted"/>
<evidence type="ECO:0000259" key="2">
    <source>
        <dbReference type="PROSITE" id="PS50076"/>
    </source>
</evidence>
<accession>A0A0C9N1J8</accession>
<dbReference type="InterPro" id="IPR018253">
    <property type="entry name" value="DnaJ_domain_CS"/>
</dbReference>
<dbReference type="PANTHER" id="PTHR44144">
    <property type="entry name" value="DNAJ HOMOLOG SUBFAMILY C MEMBER 9"/>
    <property type="match status" value="1"/>
</dbReference>
<dbReference type="Pfam" id="PF23302">
    <property type="entry name" value="HTH_DNAJC9"/>
    <property type="match status" value="1"/>
</dbReference>
<protein>
    <recommendedName>
        <fullName evidence="2">J domain-containing protein</fullName>
    </recommendedName>
</protein>
<evidence type="ECO:0000256" key="1">
    <source>
        <dbReference type="SAM" id="MobiDB-lite"/>
    </source>
</evidence>
<dbReference type="Proteomes" id="UP000053815">
    <property type="component" value="Unassembled WGS sequence"/>
</dbReference>
<dbReference type="GO" id="GO:0005634">
    <property type="term" value="C:nucleus"/>
    <property type="evidence" value="ECO:0007669"/>
    <property type="project" value="TreeGrafter"/>
</dbReference>
<dbReference type="SUPFAM" id="SSF46565">
    <property type="entry name" value="Chaperone J-domain"/>
    <property type="match status" value="1"/>
</dbReference>